<dbReference type="InterPro" id="IPR018076">
    <property type="entry name" value="T2SS_GspF_dom"/>
</dbReference>
<feature type="transmembrane region" description="Helical" evidence="6">
    <location>
        <begin position="12"/>
        <end position="34"/>
    </location>
</feature>
<proteinExistence type="predicted"/>
<gene>
    <name evidence="8" type="ORF">NF557_06020</name>
</gene>
<dbReference type="PANTHER" id="PTHR35007:SF1">
    <property type="entry name" value="PILUS ASSEMBLY PROTEIN"/>
    <property type="match status" value="1"/>
</dbReference>
<name>A0ABY4YL76_9MICO</name>
<evidence type="ECO:0000256" key="2">
    <source>
        <dbReference type="ARBA" id="ARBA00022475"/>
    </source>
</evidence>
<comment type="subcellular location">
    <subcellularLocation>
        <location evidence="1">Cell membrane</location>
        <topology evidence="1">Multi-pass membrane protein</topology>
    </subcellularLocation>
</comment>
<evidence type="ECO:0000256" key="6">
    <source>
        <dbReference type="SAM" id="Phobius"/>
    </source>
</evidence>
<feature type="transmembrane region" description="Helical" evidence="6">
    <location>
        <begin position="95"/>
        <end position="113"/>
    </location>
</feature>
<keyword evidence="2" id="KW-1003">Cell membrane</keyword>
<evidence type="ECO:0000256" key="5">
    <source>
        <dbReference type="ARBA" id="ARBA00023136"/>
    </source>
</evidence>
<dbReference type="RefSeq" id="WP_252622628.1">
    <property type="nucleotide sequence ID" value="NZ_CP099490.1"/>
</dbReference>
<keyword evidence="5 6" id="KW-0472">Membrane</keyword>
<evidence type="ECO:0000259" key="7">
    <source>
        <dbReference type="Pfam" id="PF00482"/>
    </source>
</evidence>
<sequence>MSWDTLVAGSNGVWLAAGALVLAVAIAAYVFIVPSHAIPMDRRRYGVQSTPSLITQATDASTGLIDRLVRRRRGGADSASHALDLAGIKRSVPEFILLVGAAALTGAALGLVIGGLIVAIMLACLAVAGALVFVSFRANRRRANFADQLDDLVQLLGSNMRAGHSVLQAMDSVAREMEEPGSSEIARVVNQVRVGRDLGEALDETADRMDSDDFRWISQAIAIHRQVGGNLAEVMDTVGETIRERNQIRRQVSALSAEGKLSAYVLIALPVGVTLMLLILNPEYILGLTQSPIGYALILLAMVLMTVGSVWLSKIVKIKF</sequence>
<evidence type="ECO:0000256" key="4">
    <source>
        <dbReference type="ARBA" id="ARBA00022989"/>
    </source>
</evidence>
<feature type="transmembrane region" description="Helical" evidence="6">
    <location>
        <begin position="261"/>
        <end position="280"/>
    </location>
</feature>
<keyword evidence="9" id="KW-1185">Reference proteome</keyword>
<evidence type="ECO:0000256" key="3">
    <source>
        <dbReference type="ARBA" id="ARBA00022692"/>
    </source>
</evidence>
<organism evidence="8 9">
    <name type="scientific">Ornithinimicrobium cryptoxanthini</name>
    <dbReference type="NCBI Taxonomy" id="2934161"/>
    <lineage>
        <taxon>Bacteria</taxon>
        <taxon>Bacillati</taxon>
        <taxon>Actinomycetota</taxon>
        <taxon>Actinomycetes</taxon>
        <taxon>Micrococcales</taxon>
        <taxon>Ornithinimicrobiaceae</taxon>
        <taxon>Ornithinimicrobium</taxon>
    </lineage>
</organism>
<feature type="transmembrane region" description="Helical" evidence="6">
    <location>
        <begin position="119"/>
        <end position="136"/>
    </location>
</feature>
<keyword evidence="4 6" id="KW-1133">Transmembrane helix</keyword>
<reference evidence="8" key="1">
    <citation type="submission" date="2022-06" db="EMBL/GenBank/DDBJ databases">
        <title>Ornithinimicrobium JY.X270.</title>
        <authorList>
            <person name="Huang Y."/>
        </authorList>
    </citation>
    <scope>NUCLEOTIDE SEQUENCE</scope>
    <source>
        <strain evidence="8">JY.X270</strain>
    </source>
</reference>
<dbReference type="Pfam" id="PF00482">
    <property type="entry name" value="T2SSF"/>
    <property type="match status" value="1"/>
</dbReference>
<protein>
    <submittedName>
        <fullName evidence="8">Type II secretion system F family protein</fullName>
    </submittedName>
</protein>
<evidence type="ECO:0000313" key="8">
    <source>
        <dbReference type="EMBL" id="USQ77468.1"/>
    </source>
</evidence>
<accession>A0ABY4YL76</accession>
<evidence type="ECO:0000256" key="1">
    <source>
        <dbReference type="ARBA" id="ARBA00004651"/>
    </source>
</evidence>
<evidence type="ECO:0000313" key="9">
    <source>
        <dbReference type="Proteomes" id="UP001056535"/>
    </source>
</evidence>
<feature type="transmembrane region" description="Helical" evidence="6">
    <location>
        <begin position="292"/>
        <end position="312"/>
    </location>
</feature>
<dbReference type="InterPro" id="IPR042094">
    <property type="entry name" value="T2SS_GspF_sf"/>
</dbReference>
<dbReference type="Gene3D" id="1.20.81.30">
    <property type="entry name" value="Type II secretion system (T2SS), domain F"/>
    <property type="match status" value="1"/>
</dbReference>
<dbReference type="Proteomes" id="UP001056535">
    <property type="component" value="Chromosome"/>
</dbReference>
<feature type="domain" description="Type II secretion system protein GspF" evidence="7">
    <location>
        <begin position="153"/>
        <end position="278"/>
    </location>
</feature>
<dbReference type="EMBL" id="CP099490">
    <property type="protein sequence ID" value="USQ77468.1"/>
    <property type="molecule type" value="Genomic_DNA"/>
</dbReference>
<keyword evidence="3 6" id="KW-0812">Transmembrane</keyword>
<dbReference type="PANTHER" id="PTHR35007">
    <property type="entry name" value="INTEGRAL MEMBRANE PROTEIN-RELATED"/>
    <property type="match status" value="1"/>
</dbReference>